<keyword evidence="3 4" id="KW-0472">Membrane</keyword>
<dbReference type="Gene3D" id="1.50.40.10">
    <property type="entry name" value="Mitochondrial carrier domain"/>
    <property type="match status" value="1"/>
</dbReference>
<keyword evidence="5" id="KW-0813">Transport</keyword>
<evidence type="ECO:0000256" key="5">
    <source>
        <dbReference type="RuleBase" id="RU000488"/>
    </source>
</evidence>
<evidence type="ECO:0000256" key="3">
    <source>
        <dbReference type="ARBA" id="ARBA00023136"/>
    </source>
</evidence>
<protein>
    <recommendedName>
        <fullName evidence="9">Mitochondrial carrier protein</fullName>
    </recommendedName>
</protein>
<comment type="similarity">
    <text evidence="5">Belongs to the mitochondrial carrier (TC 2.A.29) family.</text>
</comment>
<feature type="region of interest" description="Disordered" evidence="6">
    <location>
        <begin position="364"/>
        <end position="407"/>
    </location>
</feature>
<comment type="subcellular location">
    <subcellularLocation>
        <location evidence="1">Membrane</location>
        <topology evidence="1">Multi-pass membrane protein</topology>
    </subcellularLocation>
</comment>
<dbReference type="Pfam" id="PF00153">
    <property type="entry name" value="Mito_carr"/>
    <property type="match status" value="1"/>
</dbReference>
<dbReference type="SUPFAM" id="SSF103506">
    <property type="entry name" value="Mitochondrial carrier"/>
    <property type="match status" value="1"/>
</dbReference>
<keyword evidence="8" id="KW-1185">Reference proteome</keyword>
<name>A0A8J4EVZ7_9CHLO</name>
<evidence type="ECO:0000313" key="7">
    <source>
        <dbReference type="EMBL" id="GIL50246.1"/>
    </source>
</evidence>
<organism evidence="7 8">
    <name type="scientific">Volvox africanus</name>
    <dbReference type="NCBI Taxonomy" id="51714"/>
    <lineage>
        <taxon>Eukaryota</taxon>
        <taxon>Viridiplantae</taxon>
        <taxon>Chlorophyta</taxon>
        <taxon>core chlorophytes</taxon>
        <taxon>Chlorophyceae</taxon>
        <taxon>CS clade</taxon>
        <taxon>Chlamydomonadales</taxon>
        <taxon>Volvocaceae</taxon>
        <taxon>Volvox</taxon>
    </lineage>
</organism>
<evidence type="ECO:0000313" key="8">
    <source>
        <dbReference type="Proteomes" id="UP000747399"/>
    </source>
</evidence>
<proteinExistence type="inferred from homology"/>
<keyword evidence="2 4" id="KW-0812">Transmembrane</keyword>
<dbReference type="PANTHER" id="PTHR47567">
    <property type="entry name" value="MITOCHONDRIAL SUBSTRATE/SOLUTE CARRIER"/>
    <property type="match status" value="1"/>
</dbReference>
<dbReference type="PANTHER" id="PTHR47567:SF1">
    <property type="entry name" value="NAD-DEPENDENT EPIMERASE_DEHYDRATASE DOMAIN-CONTAINING PROTEIN"/>
    <property type="match status" value="1"/>
</dbReference>
<evidence type="ECO:0008006" key="9">
    <source>
        <dbReference type="Google" id="ProtNLM"/>
    </source>
</evidence>
<feature type="compositionally biased region" description="Gly residues" evidence="6">
    <location>
        <begin position="375"/>
        <end position="384"/>
    </location>
</feature>
<evidence type="ECO:0000256" key="6">
    <source>
        <dbReference type="SAM" id="MobiDB-lite"/>
    </source>
</evidence>
<feature type="repeat" description="Solcar" evidence="4">
    <location>
        <begin position="177"/>
        <end position="257"/>
    </location>
</feature>
<dbReference type="AlphaFoldDB" id="A0A8J4EVZ7"/>
<dbReference type="InterPro" id="IPR023395">
    <property type="entry name" value="MCP_dom_sf"/>
</dbReference>
<dbReference type="InterPro" id="IPR018108">
    <property type="entry name" value="MCP_transmembrane"/>
</dbReference>
<gene>
    <name evidence="7" type="ORF">Vafri_6480</name>
</gene>
<dbReference type="Proteomes" id="UP000747399">
    <property type="component" value="Unassembled WGS sequence"/>
</dbReference>
<comment type="caution">
    <text evidence="7">The sequence shown here is derived from an EMBL/GenBank/DDBJ whole genome shotgun (WGS) entry which is preliminary data.</text>
</comment>
<accession>A0A8J4EVZ7</accession>
<evidence type="ECO:0000256" key="1">
    <source>
        <dbReference type="ARBA" id="ARBA00004141"/>
    </source>
</evidence>
<sequence>MLVQLLMREDSDSDAARVSRAIRFQSPVLASARGHLRQSPVVAEIVQLNNHAPSPSHLPIVAASPVESTSSNPKPLSQILSDAGRKALGGGIPGMAAMATQVVTLMWMRTTINYQYRYGTDTMTAFRTLYSQGGIPRFYRGVLPALLQGPLSRFGDTAANAGALALMDSYDTTRGLPVGVKTLAASGAAGAFRVFLMPLDTCKTIMQVEGKDALKALAAKVRTGGPGVMYHGAMASAAATFVGHYPWFATYNYLNGVLPKAPADDLPRKLLRSAILGFCASFVSDCASNSIRVIKTTKQTTTEATTYPQVARMIIAKDGVLGLMGRGLKTKILANGVQGICFSIVWRLGQDWWDAHHVAVTPTPPHKLTTDAEKGGAGAAGSGGDPTQVRLAAATPAEEPATAAAAAMATTATTATVTSS</sequence>
<dbReference type="PROSITE" id="PS50920">
    <property type="entry name" value="SOLCAR"/>
    <property type="match status" value="1"/>
</dbReference>
<dbReference type="EMBL" id="BNCO01000008">
    <property type="protein sequence ID" value="GIL50246.1"/>
    <property type="molecule type" value="Genomic_DNA"/>
</dbReference>
<feature type="compositionally biased region" description="Low complexity" evidence="6">
    <location>
        <begin position="392"/>
        <end position="407"/>
    </location>
</feature>
<evidence type="ECO:0000256" key="4">
    <source>
        <dbReference type="PROSITE-ProRule" id="PRU00282"/>
    </source>
</evidence>
<reference evidence="7" key="1">
    <citation type="journal article" date="2021" name="Proc. Natl. Acad. Sci. U.S.A.">
        <title>Three genomes in the algal genus Volvox reveal the fate of a haploid sex-determining region after a transition to homothallism.</title>
        <authorList>
            <person name="Yamamoto K."/>
            <person name="Hamaji T."/>
            <person name="Kawai-Toyooka H."/>
            <person name="Matsuzaki R."/>
            <person name="Takahashi F."/>
            <person name="Nishimura Y."/>
            <person name="Kawachi M."/>
            <person name="Noguchi H."/>
            <person name="Minakuchi Y."/>
            <person name="Umen J.G."/>
            <person name="Toyoda A."/>
            <person name="Nozaki H."/>
        </authorList>
    </citation>
    <scope>NUCLEOTIDE SEQUENCE</scope>
    <source>
        <strain evidence="7">NIES-3780</strain>
    </source>
</reference>
<evidence type="ECO:0000256" key="2">
    <source>
        <dbReference type="ARBA" id="ARBA00022692"/>
    </source>
</evidence>
<dbReference type="GO" id="GO:0016020">
    <property type="term" value="C:membrane"/>
    <property type="evidence" value="ECO:0007669"/>
    <property type="project" value="UniProtKB-SubCell"/>
</dbReference>